<evidence type="ECO:0000313" key="2">
    <source>
        <dbReference type="Proteomes" id="UP000058857"/>
    </source>
</evidence>
<dbReference type="Proteomes" id="UP000058857">
    <property type="component" value="Chromosome 1"/>
</dbReference>
<reference evidence="1 2" key="1">
    <citation type="journal article" date="2015" name="PLoS Negl. Trop. Dis.">
        <title>Distribution of Plasmids in Distinct Leptospira Pathogenic Species.</title>
        <authorList>
            <person name="Wang Y."/>
            <person name="Zhuang X."/>
            <person name="Zhong Y."/>
            <person name="Zhang C."/>
            <person name="Zhang Y."/>
            <person name="Zeng L."/>
            <person name="Zhu Y."/>
            <person name="He P."/>
            <person name="Dong K."/>
            <person name="Pal U."/>
            <person name="Guo X."/>
            <person name="Qin J."/>
        </authorList>
    </citation>
    <scope>NUCLEOTIDE SEQUENCE [LARGE SCALE GENOMIC DNA]</scope>
    <source>
        <strain evidence="1 2">56604</strain>
    </source>
</reference>
<dbReference type="PATRIC" id="fig|280505.15.peg.646"/>
<name>A0A0S2IMW1_LEPBO</name>
<sequence>MSEFRHFRKQIFRKKQKSRNLIRQDILLGHMKEHCNQFVSKARMSNLLQNS</sequence>
<evidence type="ECO:0000313" key="1">
    <source>
        <dbReference type="EMBL" id="ALO24999.1"/>
    </source>
</evidence>
<protein>
    <submittedName>
        <fullName evidence="1">Uncharacterized protein</fullName>
    </submittedName>
</protein>
<gene>
    <name evidence="1" type="ORF">LBBP_00661</name>
</gene>
<organism evidence="1">
    <name type="scientific">Leptospira borgpetersenii serovar Ballum</name>
    <dbReference type="NCBI Taxonomy" id="280505"/>
    <lineage>
        <taxon>Bacteria</taxon>
        <taxon>Pseudomonadati</taxon>
        <taxon>Spirochaetota</taxon>
        <taxon>Spirochaetia</taxon>
        <taxon>Leptospirales</taxon>
        <taxon>Leptospiraceae</taxon>
        <taxon>Leptospira</taxon>
    </lineage>
</organism>
<dbReference type="EMBL" id="CP012029">
    <property type="protein sequence ID" value="ALO24999.1"/>
    <property type="molecule type" value="Genomic_DNA"/>
</dbReference>
<dbReference type="AlphaFoldDB" id="A0A0S2IMW1"/>
<accession>A0A0S2IMW1</accession>
<proteinExistence type="predicted"/>